<evidence type="ECO:0000313" key="2">
    <source>
        <dbReference type="Proteomes" id="UP000026984"/>
    </source>
</evidence>
<keyword evidence="2" id="KW-1185">Reference proteome</keyword>
<evidence type="ECO:0000313" key="1">
    <source>
        <dbReference type="EMBL" id="AIA64577.1"/>
    </source>
</evidence>
<gene>
    <name evidence="1" type="ORF">CR8_047</name>
</gene>
<name>A0A060ALT3_9CAUD</name>
<sequence length="133" mass="14788">MLNNSELVEKQSEEVNAFVSGLVGPDYQAAMIQRFPLAQLNFIPADKLPYVGEGKVWVCDCGCGERDPVLVPYLTYSRIGVEGLIEANVEGIWVSPCTRPGYEPEEGVRHFGMDLWDYGLDDLADPHVRLEGN</sequence>
<dbReference type="EMBL" id="KC954774">
    <property type="protein sequence ID" value="AIA64577.1"/>
    <property type="molecule type" value="Genomic_DNA"/>
</dbReference>
<protein>
    <submittedName>
        <fullName evidence="1">Uncharacterized protein</fullName>
    </submittedName>
</protein>
<organism evidence="1 2">
    <name type="scientific">Cronobacter phage CR8</name>
    <dbReference type="NCBI Taxonomy" id="1327934"/>
    <lineage>
        <taxon>Viruses</taxon>
        <taxon>Duplodnaviria</taxon>
        <taxon>Heunggongvirae</taxon>
        <taxon>Uroviricota</taxon>
        <taxon>Caudoviricetes</taxon>
        <taxon>Vequintavirinae</taxon>
        <taxon>Certrevirus</taxon>
        <taxon>Certrevirus CR8</taxon>
    </lineage>
</organism>
<dbReference type="GeneID" id="19686798"/>
<accession>A0A060ALT3</accession>
<dbReference type="RefSeq" id="YP_009042284.1">
    <property type="nucleotide sequence ID" value="NC_024354.1"/>
</dbReference>
<dbReference type="Proteomes" id="UP000026984">
    <property type="component" value="Segment"/>
</dbReference>
<dbReference type="KEGG" id="vg:19686798"/>
<proteinExistence type="predicted"/>
<reference evidence="1 2" key="1">
    <citation type="submission" date="2013-04" db="EMBL/GenBank/DDBJ databases">
        <title>Complete Genome Sequence of Cronobacter sakazakii Bacteriophage CR8.</title>
        <authorList>
            <person name="Kim Y."/>
            <person name="Shin H."/>
            <person name="Ryu S."/>
        </authorList>
    </citation>
    <scope>NUCLEOTIDE SEQUENCE [LARGE SCALE GENOMIC DNA]</scope>
</reference>